<dbReference type="PANTHER" id="PTHR45667">
    <property type="entry name" value="S-ADENOSYLMETHIONINE MITOCHONDRIAL CARRIER PROTEIN"/>
    <property type="match status" value="1"/>
</dbReference>
<organism evidence="11 12">
    <name type="scientific">Basidiobolus meristosporus CBS 931.73</name>
    <dbReference type="NCBI Taxonomy" id="1314790"/>
    <lineage>
        <taxon>Eukaryota</taxon>
        <taxon>Fungi</taxon>
        <taxon>Fungi incertae sedis</taxon>
        <taxon>Zoopagomycota</taxon>
        <taxon>Entomophthoromycotina</taxon>
        <taxon>Basidiobolomycetes</taxon>
        <taxon>Basidiobolales</taxon>
        <taxon>Basidiobolaceae</taxon>
        <taxon>Basidiobolus</taxon>
    </lineage>
</organism>
<feature type="transmembrane region" description="Helical" evidence="10">
    <location>
        <begin position="184"/>
        <end position="205"/>
    </location>
</feature>
<evidence type="ECO:0000256" key="10">
    <source>
        <dbReference type="SAM" id="Phobius"/>
    </source>
</evidence>
<dbReference type="Pfam" id="PF00153">
    <property type="entry name" value="Mito_carr"/>
    <property type="match status" value="3"/>
</dbReference>
<evidence type="ECO:0000256" key="2">
    <source>
        <dbReference type="ARBA" id="ARBA00006375"/>
    </source>
</evidence>
<dbReference type="PROSITE" id="PS50920">
    <property type="entry name" value="SOLCAR"/>
    <property type="match status" value="3"/>
</dbReference>
<proteinExistence type="inferred from homology"/>
<keyword evidence="12" id="KW-1185">Reference proteome</keyword>
<dbReference type="Proteomes" id="UP000193498">
    <property type="component" value="Unassembled WGS sequence"/>
</dbReference>
<keyword evidence="4 8" id="KW-0812">Transmembrane</keyword>
<feature type="transmembrane region" description="Helical" evidence="10">
    <location>
        <begin position="97"/>
        <end position="115"/>
    </location>
</feature>
<evidence type="ECO:0000313" key="12">
    <source>
        <dbReference type="Proteomes" id="UP000193498"/>
    </source>
</evidence>
<protein>
    <submittedName>
        <fullName evidence="11">Mitochondrial carrier</fullName>
    </submittedName>
</protein>
<feature type="transmembrane region" description="Helical" evidence="10">
    <location>
        <begin position="226"/>
        <end position="245"/>
    </location>
</feature>
<keyword evidence="5" id="KW-0677">Repeat</keyword>
<accession>A0A1Y1XYH0</accession>
<dbReference type="AlphaFoldDB" id="A0A1Y1XYH0"/>
<evidence type="ECO:0000256" key="3">
    <source>
        <dbReference type="ARBA" id="ARBA00022448"/>
    </source>
</evidence>
<dbReference type="STRING" id="1314790.A0A1Y1XYH0"/>
<comment type="caution">
    <text evidence="11">The sequence shown here is derived from an EMBL/GenBank/DDBJ whole genome shotgun (WGS) entry which is preliminary data.</text>
</comment>
<gene>
    <name evidence="11" type="ORF">K493DRAFT_59561</name>
</gene>
<name>A0A1Y1XYH0_9FUNG</name>
<evidence type="ECO:0000313" key="11">
    <source>
        <dbReference type="EMBL" id="ORX90404.1"/>
    </source>
</evidence>
<reference evidence="11 12" key="1">
    <citation type="submission" date="2016-07" db="EMBL/GenBank/DDBJ databases">
        <title>Pervasive Adenine N6-methylation of Active Genes in Fungi.</title>
        <authorList>
            <consortium name="DOE Joint Genome Institute"/>
            <person name="Mondo S.J."/>
            <person name="Dannebaum R.O."/>
            <person name="Kuo R.C."/>
            <person name="Labutti K."/>
            <person name="Haridas S."/>
            <person name="Kuo A."/>
            <person name="Salamov A."/>
            <person name="Ahrendt S.R."/>
            <person name="Lipzen A."/>
            <person name="Sullivan W."/>
            <person name="Andreopoulos W.B."/>
            <person name="Clum A."/>
            <person name="Lindquist E."/>
            <person name="Daum C."/>
            <person name="Ramamoorthy G.K."/>
            <person name="Gryganskyi A."/>
            <person name="Culley D."/>
            <person name="Magnuson J.K."/>
            <person name="James T.Y."/>
            <person name="O'Malley M.A."/>
            <person name="Stajich J.E."/>
            <person name="Spatafora J.W."/>
            <person name="Visel A."/>
            <person name="Grigoriev I.V."/>
        </authorList>
    </citation>
    <scope>NUCLEOTIDE SEQUENCE [LARGE SCALE GENOMIC DNA]</scope>
    <source>
        <strain evidence="11 12">CBS 931.73</strain>
    </source>
</reference>
<dbReference type="InParanoid" id="A0A1Y1XYH0"/>
<evidence type="ECO:0000256" key="6">
    <source>
        <dbReference type="ARBA" id="ARBA00022989"/>
    </source>
</evidence>
<dbReference type="EMBL" id="MCFE01000382">
    <property type="protein sequence ID" value="ORX90404.1"/>
    <property type="molecule type" value="Genomic_DNA"/>
</dbReference>
<evidence type="ECO:0000256" key="4">
    <source>
        <dbReference type="ARBA" id="ARBA00022692"/>
    </source>
</evidence>
<feature type="transmembrane region" description="Helical" evidence="10">
    <location>
        <begin position="55"/>
        <end position="76"/>
    </location>
</feature>
<feature type="repeat" description="Solcar" evidence="8">
    <location>
        <begin position="227"/>
        <end position="316"/>
    </location>
</feature>
<dbReference type="InterPro" id="IPR018108">
    <property type="entry name" value="MCP_transmembrane"/>
</dbReference>
<dbReference type="Gene3D" id="1.50.40.10">
    <property type="entry name" value="Mitochondrial carrier domain"/>
    <property type="match status" value="1"/>
</dbReference>
<evidence type="ECO:0000256" key="9">
    <source>
        <dbReference type="RuleBase" id="RU000488"/>
    </source>
</evidence>
<keyword evidence="6 10" id="KW-1133">Transmembrane helix</keyword>
<dbReference type="InterPro" id="IPR023395">
    <property type="entry name" value="MCP_dom_sf"/>
</dbReference>
<evidence type="ECO:0000256" key="1">
    <source>
        <dbReference type="ARBA" id="ARBA00004141"/>
    </source>
</evidence>
<keyword evidence="7 8" id="KW-0472">Membrane</keyword>
<evidence type="ECO:0000256" key="8">
    <source>
        <dbReference type="PROSITE-ProRule" id="PRU00282"/>
    </source>
</evidence>
<evidence type="ECO:0000256" key="7">
    <source>
        <dbReference type="ARBA" id="ARBA00023136"/>
    </source>
</evidence>
<dbReference type="SUPFAM" id="SSF103506">
    <property type="entry name" value="Mitochondrial carrier"/>
    <property type="match status" value="1"/>
</dbReference>
<sequence>MAYEFHNLLVSSLAALLTRLITHPLDTLKTRLQVSGKNQGIFYTLRKILATESVWALYKGLGIALAFNAPALTMFLSVYDWTKHFLEIHFNLSSLSLFNHLISGCMAEIVSGMFWTPMEIIKSKLQVSGMHPAIPDVIQEEDTVGLTTLEPESYSSHGYSDINTLSVIRNIFEVEGPLGFFKGYWLSLLVFIPNSMIYFAFYEYFKGLILGHVSTAASPNSAPSTLLTGLIYATSAILSCTLAAGTSNLPDVIKTRWQVLSQHERDRFGGPTKMAIHMWETEGGLLAFTQGMGARIAFMAPSTVISMTIYDLLKWP</sequence>
<comment type="subcellular location">
    <subcellularLocation>
        <location evidence="1">Membrane</location>
        <topology evidence="1">Multi-pass membrane protein</topology>
    </subcellularLocation>
</comment>
<feature type="repeat" description="Solcar" evidence="8">
    <location>
        <begin position="95"/>
        <end position="208"/>
    </location>
</feature>
<dbReference type="GO" id="GO:0016020">
    <property type="term" value="C:membrane"/>
    <property type="evidence" value="ECO:0007669"/>
    <property type="project" value="UniProtKB-SubCell"/>
</dbReference>
<keyword evidence="3 9" id="KW-0813">Transport</keyword>
<feature type="repeat" description="Solcar" evidence="8">
    <location>
        <begin position="2"/>
        <end position="85"/>
    </location>
</feature>
<dbReference type="OrthoDB" id="250329at2759"/>
<evidence type="ECO:0000256" key="5">
    <source>
        <dbReference type="ARBA" id="ARBA00022737"/>
    </source>
</evidence>
<comment type="similarity">
    <text evidence="2 9">Belongs to the mitochondrial carrier (TC 2.A.29) family.</text>
</comment>